<accession>A0A653DYG9</accession>
<dbReference type="InterPro" id="IPR053879">
    <property type="entry name" value="HYDIN_VesB_CFA65-like_Ig"/>
</dbReference>
<dbReference type="Pfam" id="PF22544">
    <property type="entry name" value="HYDIN_VesB_CFA65-like_Ig"/>
    <property type="match status" value="1"/>
</dbReference>
<dbReference type="PANTHER" id="PTHR23053">
    <property type="entry name" value="DLEC1 DELETED IN LUNG AND ESOPHAGEAL CANCER 1"/>
    <property type="match status" value="1"/>
</dbReference>
<sequence length="1556" mass="176712">MIADDPWGSCPYSFNISKLLPLFLDVEEDYENILVPPSRLNYELQISTEERLRRLSKPTRKYRVTTELNTFSRTPDIVVFQNFSSNKVYTTTLTLQNTHKCSKCLRIVEENSAYFSLEYPVESENTSARIAPGMVYHVRIIFRPAGVKDYLYKITFVTEEEQFEVPVYAIGYRPILNLPDVITLKPTAIGVRMCKSLALHNFGKAMAFFVTHCKPPFSVEPERGVLKPQATIEIKVICTPNCLRCHLEDDIFFVYDDIRLKVKVECEVVEANIYMHDNKLSFGEVFMNLQKQEIVKISNKSPYTVNFYWSMYKSNAIDALEKNRLSGAMEGMADMLKTKHNRLDFMNIIDGEGHNMVIEDQCKKAKQELEEKLRFAYKSEVFSIIPSEGLLHPNQTLDFLVIFSPKTNDYYSSWAYLDIGGKPQRLPLALSGVGKGPVVVFNATTLNINNVYMNARHEYQIVVKNDGHVPATVVFKGGKTEFGGDIECVPTTRYLSHFDKCKSFVIKFSSSVQGQFVEKVQFMIEESKEIIHFLLIGNVVCPLLKLSTKELDFGHIPFGECAARKFNLVNDAQVPINYTITVEDPRGSQAQWSPREHVVQPYSNIPILVETVSTSGICSNAGSVRERDHHEHKVSFVVDTVSDVQANIFFTMWGSEKYRKSLPILIKPVIPVLECEPTEVSMNFCFLDFEYKRRIKLKNLTNYSGRFKYAPIKEPENMVCQLNITESHIEPFGEILIELTVMTSELGPHEYDLIFEVHGAQPKKYCKVICNGQGPVVLYSPDALDFEKVSLLKTTTSNLTITNESPIPAEVKISTKPNTPFFVDITEVRIHPEHVAVIPVRCYLKNTGKYESYVRCSTTKGETIDVKIFATGVGCSILCEPEIVPEYDAGFLLTHQIFRVEIKFTNLGKKYTKMLWTRQKVLKSMKETEEINSIFSMTPNQFELATNQYQVVEVEGMSNKVRTVEEDFYCYATFDKGNKPTLLMAYVIKASFIEPEIQFSKSELEFMVSINEEGNLSLTTRSSVAGKQDVKERRDSDSTTDLEHHESVDAAPDILPPTTIVDDVQKKSDSSDSEVDDGSYPKYSVLHDSVAIGNTTPIPLKMRLRTSPSFYLYNDGDLSQYMSLLINGGDVYTVTIKFLPEIYEKRYRKDEGSLTLQFDNHPKSVKLPLHSQLFYPSAVFIPKEIEFQCVPPSCMSSMNIIMQNTTCMPVRFKWSLKEEFFQLEDLDVPLEDTKSRISFPPVFTVASKPEVEALKQHDIPSGSKHCIKLPSEQEANEPTGKPSAHSSLSKAESVREIQMLAIQESKRLLATSEINTTNIKRQSSARKRVSTAVGETRKTNVRPIDAIDACIILERLTECEWDDERCDYEKARILRAMTEGNRSEIIDLEFAELLSKEPPKSDPRSLRNILTIEPIEGVLYPYEYMSIMVGLCLPPSVRVDARAVCSIENGEDEQVIVKGFSSRILYALDKKSIEFGRKLCCEVCEETLTLTNSGYGSFKYHVKCDHDCPSDMVPKAGWLCVAPKSGQLNSDEEVVLHIRYFPGVAGEFKKNFSMQV</sequence>
<dbReference type="InterPro" id="IPR013783">
    <property type="entry name" value="Ig-like_fold"/>
</dbReference>
<keyword evidence="5" id="KW-0966">Cell projection</keyword>
<feature type="region of interest" description="Disordered" evidence="6">
    <location>
        <begin position="1020"/>
        <end position="1056"/>
    </location>
</feature>
<proteinExistence type="predicted"/>
<dbReference type="EMBL" id="CAACVG010015723">
    <property type="protein sequence ID" value="VEN64750.1"/>
    <property type="molecule type" value="Genomic_DNA"/>
</dbReference>
<evidence type="ECO:0000256" key="4">
    <source>
        <dbReference type="ARBA" id="ARBA00023069"/>
    </source>
</evidence>
<dbReference type="Proteomes" id="UP000410492">
    <property type="component" value="Unassembled WGS sequence"/>
</dbReference>
<feature type="non-terminal residue" evidence="8">
    <location>
        <position position="1556"/>
    </location>
</feature>
<feature type="compositionally biased region" description="Basic and acidic residues" evidence="6">
    <location>
        <begin position="1028"/>
        <end position="1048"/>
    </location>
</feature>
<protein>
    <recommendedName>
        <fullName evidence="7">HYDIN/VesB/CFA65-like Ig-like domain-containing protein</fullName>
    </recommendedName>
</protein>
<dbReference type="GO" id="GO:0005930">
    <property type="term" value="C:axoneme"/>
    <property type="evidence" value="ECO:0007669"/>
    <property type="project" value="TreeGrafter"/>
</dbReference>
<keyword evidence="9" id="KW-1185">Reference proteome</keyword>
<evidence type="ECO:0000256" key="6">
    <source>
        <dbReference type="SAM" id="MobiDB-lite"/>
    </source>
</evidence>
<evidence type="ECO:0000313" key="9">
    <source>
        <dbReference type="Proteomes" id="UP000410492"/>
    </source>
</evidence>
<evidence type="ECO:0000313" key="8">
    <source>
        <dbReference type="EMBL" id="VEN64750.1"/>
    </source>
</evidence>
<reference evidence="8 9" key="1">
    <citation type="submission" date="2019-01" db="EMBL/GenBank/DDBJ databases">
        <authorList>
            <person name="Sayadi A."/>
        </authorList>
    </citation>
    <scope>NUCLEOTIDE SEQUENCE [LARGE SCALE GENOMIC DNA]</scope>
</reference>
<dbReference type="Gene3D" id="2.60.40.10">
    <property type="entry name" value="Immunoglobulins"/>
    <property type="match status" value="7"/>
</dbReference>
<evidence type="ECO:0000256" key="3">
    <source>
        <dbReference type="ARBA" id="ARBA00022490"/>
    </source>
</evidence>
<feature type="domain" description="HYDIN/VesB/CFA65-like Ig-like" evidence="7">
    <location>
        <begin position="174"/>
        <end position="257"/>
    </location>
</feature>
<comment type="subcellular location">
    <subcellularLocation>
        <location evidence="1">Cell projection</location>
        <location evidence="1">Cilium</location>
    </subcellularLocation>
    <subcellularLocation>
        <location evidence="2">Cytoplasm</location>
    </subcellularLocation>
</comment>
<keyword evidence="3" id="KW-0963">Cytoplasm</keyword>
<evidence type="ECO:0000256" key="5">
    <source>
        <dbReference type="ARBA" id="ARBA00023273"/>
    </source>
</evidence>
<evidence type="ECO:0000259" key="7">
    <source>
        <dbReference type="Pfam" id="PF22544"/>
    </source>
</evidence>
<organism evidence="8 9">
    <name type="scientific">Callosobruchus maculatus</name>
    <name type="common">Southern cowpea weevil</name>
    <name type="synonym">Pulse bruchid</name>
    <dbReference type="NCBI Taxonomy" id="64391"/>
    <lineage>
        <taxon>Eukaryota</taxon>
        <taxon>Metazoa</taxon>
        <taxon>Ecdysozoa</taxon>
        <taxon>Arthropoda</taxon>
        <taxon>Hexapoda</taxon>
        <taxon>Insecta</taxon>
        <taxon>Pterygota</taxon>
        <taxon>Neoptera</taxon>
        <taxon>Endopterygota</taxon>
        <taxon>Coleoptera</taxon>
        <taxon>Polyphaga</taxon>
        <taxon>Cucujiformia</taxon>
        <taxon>Chrysomeloidea</taxon>
        <taxon>Chrysomelidae</taxon>
        <taxon>Bruchinae</taxon>
        <taxon>Bruchini</taxon>
        <taxon>Callosobruchus</taxon>
    </lineage>
</organism>
<name>A0A653DYG9_CALMS</name>
<dbReference type="Pfam" id="PF24771">
    <property type="entry name" value="Ig_CFAP74_1st"/>
    <property type="match status" value="1"/>
</dbReference>
<dbReference type="InterPro" id="IPR033305">
    <property type="entry name" value="Hydin-like"/>
</dbReference>
<dbReference type="PANTHER" id="PTHR23053:SF0">
    <property type="entry name" value="HYDROCEPHALUS-INDUCING PROTEIN HOMOLOG"/>
    <property type="match status" value="1"/>
</dbReference>
<keyword evidence="4" id="KW-0969">Cilium</keyword>
<dbReference type="GO" id="GO:0003341">
    <property type="term" value="P:cilium movement"/>
    <property type="evidence" value="ECO:0007669"/>
    <property type="project" value="TreeGrafter"/>
</dbReference>
<evidence type="ECO:0000256" key="2">
    <source>
        <dbReference type="ARBA" id="ARBA00004496"/>
    </source>
</evidence>
<dbReference type="OrthoDB" id="442692at2759"/>
<evidence type="ECO:0000256" key="1">
    <source>
        <dbReference type="ARBA" id="ARBA00004138"/>
    </source>
</evidence>
<dbReference type="GO" id="GO:1904158">
    <property type="term" value="P:axonemal central apparatus assembly"/>
    <property type="evidence" value="ECO:0007669"/>
    <property type="project" value="TreeGrafter"/>
</dbReference>
<gene>
    <name evidence="8" type="ORF">CALMAC_LOCUS21211</name>
</gene>